<accession>A0ABN8T6Y4</accession>
<comment type="caution">
    <text evidence="1">The sequence shown here is derived from an EMBL/GenBank/DDBJ whole genome shotgun (WGS) entry which is preliminary data.</text>
</comment>
<dbReference type="EMBL" id="CALSBS010000002">
    <property type="protein sequence ID" value="CAH6636017.1"/>
    <property type="molecule type" value="Genomic_DNA"/>
</dbReference>
<protein>
    <submittedName>
        <fullName evidence="1">Uncharacterized protein</fullName>
    </submittedName>
</protein>
<dbReference type="Proteomes" id="UP001152651">
    <property type="component" value="Unassembled WGS sequence"/>
</dbReference>
<organism evidence="1 2">
    <name type="scientific">Pseudocitrobacter vendiensis</name>
    <dbReference type="NCBI Taxonomy" id="2488306"/>
    <lineage>
        <taxon>Bacteria</taxon>
        <taxon>Pseudomonadati</taxon>
        <taxon>Pseudomonadota</taxon>
        <taxon>Gammaproteobacteria</taxon>
        <taxon>Enterobacterales</taxon>
        <taxon>Enterobacteriaceae</taxon>
        <taxon>Pseudocitrobacter</taxon>
    </lineage>
</organism>
<proteinExistence type="predicted"/>
<dbReference type="RefSeq" id="WP_253897051.1">
    <property type="nucleotide sequence ID" value="NZ_CALSBS010000002.1"/>
</dbReference>
<sequence length="131" mass="14685">MQPLQRLTAEKLAAMPAGTRLKFGGQIVKLAGRGSFRNSAGHLEEMIEYVDSRGVPGSFAESIFLASATEHLNAVMCDQCGALRHPKDCVVRTISTYMTTKQGHFCDDKGCADRFFILHPNRQQNKRRTRW</sequence>
<name>A0ABN8T6Y4_9ENTR</name>
<keyword evidence="2" id="KW-1185">Reference proteome</keyword>
<evidence type="ECO:0000313" key="2">
    <source>
        <dbReference type="Proteomes" id="UP001152651"/>
    </source>
</evidence>
<reference evidence="1" key="1">
    <citation type="submission" date="2022-05" db="EMBL/GenBank/DDBJ databases">
        <authorList>
            <person name="Blom J."/>
        </authorList>
    </citation>
    <scope>NUCLEOTIDE SEQUENCE</scope>
    <source>
        <strain evidence="1">Type strain: CPO20170097</strain>
    </source>
</reference>
<evidence type="ECO:0000313" key="1">
    <source>
        <dbReference type="EMBL" id="CAH6636017.1"/>
    </source>
</evidence>
<gene>
    <name evidence="1" type="ORF">FBBNIHIM_04210</name>
</gene>